<accession>A0AAU7ANW1</accession>
<dbReference type="KEGG" id="parq:DSM112329_00111"/>
<dbReference type="InterPro" id="IPR006626">
    <property type="entry name" value="PbH1"/>
</dbReference>
<feature type="domain" description="Calx-beta" evidence="6">
    <location>
        <begin position="676"/>
        <end position="775"/>
    </location>
</feature>
<dbReference type="InterPro" id="IPR003644">
    <property type="entry name" value="Calx_beta"/>
</dbReference>
<dbReference type="InterPro" id="IPR038081">
    <property type="entry name" value="CalX-like_sf"/>
</dbReference>
<dbReference type="EMBL" id="CP114014">
    <property type="protein sequence ID" value="XAY03299.1"/>
    <property type="molecule type" value="Genomic_DNA"/>
</dbReference>
<dbReference type="GO" id="GO:0016020">
    <property type="term" value="C:membrane"/>
    <property type="evidence" value="ECO:0007669"/>
    <property type="project" value="InterPro"/>
</dbReference>
<keyword evidence="4" id="KW-0406">Ion transport</keyword>
<dbReference type="AlphaFoldDB" id="A0AAU7ANW1"/>
<dbReference type="Gene3D" id="2.60.40.2030">
    <property type="match status" value="1"/>
</dbReference>
<evidence type="ECO:0000256" key="3">
    <source>
        <dbReference type="ARBA" id="ARBA00022837"/>
    </source>
</evidence>
<dbReference type="InterPro" id="IPR039448">
    <property type="entry name" value="Beta_helix"/>
</dbReference>
<dbReference type="SMART" id="SM00237">
    <property type="entry name" value="Calx_beta"/>
    <property type="match status" value="1"/>
</dbReference>
<feature type="signal peptide" evidence="5">
    <location>
        <begin position="1"/>
        <end position="25"/>
    </location>
</feature>
<dbReference type="GO" id="GO:0030001">
    <property type="term" value="P:metal ion transport"/>
    <property type="evidence" value="ECO:0007669"/>
    <property type="project" value="TreeGrafter"/>
</dbReference>
<sequence>MNALSRLLPAVLVLGSGLLASPAAAATYPVTTADASGPGSLGQAIAAANANPGADTVTFAIGAAGDKALLTITGAGLPQITGPLTIDGPSQGGGGAPLIRISGIPDGTNAIGLHVGPGAAGTVIRGVAVTRFNNGGIVIDAPDATVADSYIGESLGDSPVGVGNATGGIVVNADRATIRGNVIGDNHDRCGVVVTAGGGTVLEGNRVGTAPDGVTGVGNAGTCGVAVEGTATGTRIGGPGGGANVISGNDTNGIEIRGGSGTTVAGNRIGVGSDGQTVVSNKGAGILVTGGAPVIGDGNVISGNDHGGIRLMAPATIRGNLVGLAGNGVTIRSNGDYGVKVEGGAGTTIGGNIVSGNAGHGVWLTGTSVRDTVIAGNTIGLGSDGSEQRNTEQGVRLTGTGGNNVIGGRAAGARNVISGNDGPGVFLGGGDDRVEGNYIGTDAAGSASRGNADGVLLGGGGGTLGGTAAGAGNLISGNDGSGVRVVGGATGVRVLGNQIGGGAGGAIGQAANQRAQVVVETGTSGTVIGGPEAGAGNRVIEVNAGTGAIAVAATAGPTSVRGNVVTLNGDGQAIDNGPTGPDAGGSPSLDTVLTTGARTQVSGTAPAPAGRPVDVDVYVSDACNPVRRPILRYLGSGVAVAGADGIVRFNVPAAGAPGANEAVLVTTTPAGGSTSELSPCRGAGAAPTLQLAATAYSVAENGGAASITIERLGGGDGSAAIRVRTVDSTGRAGVDYTAVDRSVIVNAGETSVTVPIPVVDAPGSDADRAFDVIVSDPTAAVAGARDRATVAITNVKRAPVVPPPPPVALSAKLSSPIAKAKGKTLKSIRGTAKGTGLKRVQVAVTTQTGCLRLNSAGRLLKYRGKGCPSLFLNATGTTSWQLKLKRALPARRYTVTVRAVDAKGKVGKAVKSTLRVTF</sequence>
<dbReference type="PANTHER" id="PTHR11878">
    <property type="entry name" value="SODIUM/CALCIUM EXCHANGER"/>
    <property type="match status" value="1"/>
</dbReference>
<protein>
    <recommendedName>
        <fullName evidence="6">Calx-beta domain-containing protein</fullName>
    </recommendedName>
</protein>
<dbReference type="Pfam" id="PF13229">
    <property type="entry name" value="Beta_helix"/>
    <property type="match status" value="1"/>
</dbReference>
<dbReference type="Gene3D" id="2.160.20.10">
    <property type="entry name" value="Single-stranded right-handed beta-helix, Pectin lyase-like"/>
    <property type="match status" value="2"/>
</dbReference>
<evidence type="ECO:0000259" key="6">
    <source>
        <dbReference type="SMART" id="SM00237"/>
    </source>
</evidence>
<gene>
    <name evidence="7" type="ORF">DSM112329_00111</name>
</gene>
<keyword evidence="1 5" id="KW-0732">Signal</keyword>
<proteinExistence type="predicted"/>
<evidence type="ECO:0000256" key="4">
    <source>
        <dbReference type="ARBA" id="ARBA00023065"/>
    </source>
</evidence>
<feature type="chain" id="PRO_5043750273" description="Calx-beta domain-containing protein" evidence="5">
    <location>
        <begin position="26"/>
        <end position="918"/>
    </location>
</feature>
<dbReference type="SUPFAM" id="SSF141072">
    <property type="entry name" value="CalX-like"/>
    <property type="match status" value="1"/>
</dbReference>
<dbReference type="RefSeq" id="WP_354699853.1">
    <property type="nucleotide sequence ID" value="NZ_CP114014.1"/>
</dbReference>
<dbReference type="Pfam" id="PF03160">
    <property type="entry name" value="Calx-beta"/>
    <property type="match status" value="1"/>
</dbReference>
<dbReference type="GO" id="GO:0007154">
    <property type="term" value="P:cell communication"/>
    <property type="evidence" value="ECO:0007669"/>
    <property type="project" value="InterPro"/>
</dbReference>
<keyword evidence="2" id="KW-0677">Repeat</keyword>
<dbReference type="InterPro" id="IPR012334">
    <property type="entry name" value="Pectin_lyas_fold"/>
</dbReference>
<dbReference type="SMART" id="SM00710">
    <property type="entry name" value="PbH1"/>
    <property type="match status" value="8"/>
</dbReference>
<organism evidence="7">
    <name type="scientific">Paraconexibacter sp. AEG42_29</name>
    <dbReference type="NCBI Taxonomy" id="2997339"/>
    <lineage>
        <taxon>Bacteria</taxon>
        <taxon>Bacillati</taxon>
        <taxon>Actinomycetota</taxon>
        <taxon>Thermoleophilia</taxon>
        <taxon>Solirubrobacterales</taxon>
        <taxon>Paraconexibacteraceae</taxon>
        <taxon>Paraconexibacter</taxon>
    </lineage>
</organism>
<name>A0AAU7ANW1_9ACTN</name>
<keyword evidence="3" id="KW-0106">Calcium</keyword>
<evidence type="ECO:0000256" key="1">
    <source>
        <dbReference type="ARBA" id="ARBA00022729"/>
    </source>
</evidence>
<dbReference type="InterPro" id="IPR011050">
    <property type="entry name" value="Pectin_lyase_fold/virulence"/>
</dbReference>
<evidence type="ECO:0000313" key="7">
    <source>
        <dbReference type="EMBL" id="XAY03299.1"/>
    </source>
</evidence>
<reference evidence="7" key="1">
    <citation type="submission" date="2022-12" db="EMBL/GenBank/DDBJ databases">
        <title>Paraconexibacter alkalitolerans sp. nov. and Baekduia alba sp. nov., isolated from soil and emended description of the genera Paraconexibacter (Chun et al., 2020) and Baekduia (An et al., 2020).</title>
        <authorList>
            <person name="Vieira S."/>
            <person name="Huber K.J."/>
            <person name="Geppert A."/>
            <person name="Wolf J."/>
            <person name="Neumann-Schaal M."/>
            <person name="Muesken M."/>
            <person name="Overmann J."/>
        </authorList>
    </citation>
    <scope>NUCLEOTIDE SEQUENCE</scope>
    <source>
        <strain evidence="7">AEG42_29</strain>
    </source>
</reference>
<evidence type="ECO:0000256" key="2">
    <source>
        <dbReference type="ARBA" id="ARBA00022737"/>
    </source>
</evidence>
<dbReference type="SUPFAM" id="SSF51126">
    <property type="entry name" value="Pectin lyase-like"/>
    <property type="match status" value="1"/>
</dbReference>
<evidence type="ECO:0000256" key="5">
    <source>
        <dbReference type="SAM" id="SignalP"/>
    </source>
</evidence>
<dbReference type="InterPro" id="IPR051171">
    <property type="entry name" value="CaCA"/>
</dbReference>
<keyword evidence="4" id="KW-0813">Transport</keyword>
<dbReference type="PANTHER" id="PTHR11878:SF65">
    <property type="entry name" value="NA_CA-EXCHANGE PROTEIN, ISOFORM G"/>
    <property type="match status" value="1"/>
</dbReference>